<name>A0AAW1R7T1_9CHLO</name>
<keyword evidence="3 6" id="KW-0833">Ubl conjugation pathway</keyword>
<feature type="domain" description="UBC core" evidence="7">
    <location>
        <begin position="32"/>
        <end position="177"/>
    </location>
</feature>
<dbReference type="PANTHER" id="PTHR24067">
    <property type="entry name" value="UBIQUITIN-CONJUGATING ENZYME E2"/>
    <property type="match status" value="1"/>
</dbReference>
<evidence type="ECO:0000313" key="9">
    <source>
        <dbReference type="Proteomes" id="UP001489004"/>
    </source>
</evidence>
<dbReference type="GO" id="GO:0016740">
    <property type="term" value="F:transferase activity"/>
    <property type="evidence" value="ECO:0007669"/>
    <property type="project" value="UniProtKB-KW"/>
</dbReference>
<dbReference type="AlphaFoldDB" id="A0AAW1R7T1"/>
<sequence length="178" mass="19795">MATGQRNFPTDSTFEARKQGSVGVSTTVDSHAVTKRLQSELMSLMSSVDPGVSAFPDGDSLFTWLGTIQGAQGTVYEGLSFKLSLKFPTDYPFKAPTVKFDTPCFHPNVDQYGNICLDILKDKWSAAYSVRTVLLSIQSLLGEPNNDSPLNSYAAKLWDNQEEYRRVLHKKYAESQKL</sequence>
<dbReference type="InterPro" id="IPR023313">
    <property type="entry name" value="UBQ-conjugating_AS"/>
</dbReference>
<protein>
    <recommendedName>
        <fullName evidence="7">UBC core domain-containing protein</fullName>
    </recommendedName>
</protein>
<evidence type="ECO:0000259" key="7">
    <source>
        <dbReference type="PROSITE" id="PS50127"/>
    </source>
</evidence>
<dbReference type="SUPFAM" id="SSF54495">
    <property type="entry name" value="UBC-like"/>
    <property type="match status" value="1"/>
</dbReference>
<organism evidence="8 9">
    <name type="scientific">[Myrmecia] bisecta</name>
    <dbReference type="NCBI Taxonomy" id="41462"/>
    <lineage>
        <taxon>Eukaryota</taxon>
        <taxon>Viridiplantae</taxon>
        <taxon>Chlorophyta</taxon>
        <taxon>core chlorophytes</taxon>
        <taxon>Trebouxiophyceae</taxon>
        <taxon>Trebouxiales</taxon>
        <taxon>Trebouxiaceae</taxon>
        <taxon>Myrmecia</taxon>
    </lineage>
</organism>
<dbReference type="Pfam" id="PF00179">
    <property type="entry name" value="UQ_con"/>
    <property type="match status" value="1"/>
</dbReference>
<evidence type="ECO:0000256" key="2">
    <source>
        <dbReference type="ARBA" id="ARBA00022741"/>
    </source>
</evidence>
<dbReference type="InterPro" id="IPR000608">
    <property type="entry name" value="UBC"/>
</dbReference>
<feature type="active site" description="Glycyl thioester intermediate" evidence="5">
    <location>
        <position position="116"/>
    </location>
</feature>
<evidence type="ECO:0000313" key="8">
    <source>
        <dbReference type="EMBL" id="KAK9829848.1"/>
    </source>
</evidence>
<gene>
    <name evidence="8" type="ORF">WJX72_008243</name>
</gene>
<keyword evidence="9" id="KW-1185">Reference proteome</keyword>
<dbReference type="SMART" id="SM00212">
    <property type="entry name" value="UBCc"/>
    <property type="match status" value="1"/>
</dbReference>
<dbReference type="GO" id="GO:0005524">
    <property type="term" value="F:ATP binding"/>
    <property type="evidence" value="ECO:0007669"/>
    <property type="project" value="UniProtKB-UniRule"/>
</dbReference>
<keyword evidence="1" id="KW-0808">Transferase</keyword>
<dbReference type="PROSITE" id="PS00183">
    <property type="entry name" value="UBC_1"/>
    <property type="match status" value="1"/>
</dbReference>
<dbReference type="CDD" id="cd23791">
    <property type="entry name" value="UBCc_UBE2C"/>
    <property type="match status" value="1"/>
</dbReference>
<evidence type="ECO:0000256" key="5">
    <source>
        <dbReference type="PROSITE-ProRule" id="PRU10133"/>
    </source>
</evidence>
<accession>A0AAW1R7T1</accession>
<evidence type="ECO:0000256" key="3">
    <source>
        <dbReference type="ARBA" id="ARBA00022786"/>
    </source>
</evidence>
<dbReference type="PROSITE" id="PS50127">
    <property type="entry name" value="UBC_2"/>
    <property type="match status" value="1"/>
</dbReference>
<evidence type="ECO:0000256" key="4">
    <source>
        <dbReference type="ARBA" id="ARBA00022840"/>
    </source>
</evidence>
<dbReference type="InterPro" id="IPR050113">
    <property type="entry name" value="Ub_conjugating_enzyme"/>
</dbReference>
<evidence type="ECO:0000256" key="6">
    <source>
        <dbReference type="RuleBase" id="RU362109"/>
    </source>
</evidence>
<keyword evidence="4 6" id="KW-0067">ATP-binding</keyword>
<dbReference type="Proteomes" id="UP001489004">
    <property type="component" value="Unassembled WGS sequence"/>
</dbReference>
<comment type="caution">
    <text evidence="8">The sequence shown here is derived from an EMBL/GenBank/DDBJ whole genome shotgun (WGS) entry which is preliminary data.</text>
</comment>
<reference evidence="8 9" key="1">
    <citation type="journal article" date="2024" name="Nat. Commun.">
        <title>Phylogenomics reveals the evolutionary origins of lichenization in chlorophyte algae.</title>
        <authorList>
            <person name="Puginier C."/>
            <person name="Libourel C."/>
            <person name="Otte J."/>
            <person name="Skaloud P."/>
            <person name="Haon M."/>
            <person name="Grisel S."/>
            <person name="Petersen M."/>
            <person name="Berrin J.G."/>
            <person name="Delaux P.M."/>
            <person name="Dal Grande F."/>
            <person name="Keller J."/>
        </authorList>
    </citation>
    <scope>NUCLEOTIDE SEQUENCE [LARGE SCALE GENOMIC DNA]</scope>
    <source>
        <strain evidence="8 9">SAG 2043</strain>
    </source>
</reference>
<keyword evidence="2 6" id="KW-0547">Nucleotide-binding</keyword>
<dbReference type="FunFam" id="3.10.110.10:FF:000047">
    <property type="entry name" value="ubiquitin-conjugating enzyme E2 20"/>
    <property type="match status" value="1"/>
</dbReference>
<dbReference type="Gene3D" id="3.10.110.10">
    <property type="entry name" value="Ubiquitin Conjugating Enzyme"/>
    <property type="match status" value="1"/>
</dbReference>
<evidence type="ECO:0000256" key="1">
    <source>
        <dbReference type="ARBA" id="ARBA00022679"/>
    </source>
</evidence>
<dbReference type="InterPro" id="IPR016135">
    <property type="entry name" value="UBQ-conjugating_enzyme/RWD"/>
</dbReference>
<dbReference type="EMBL" id="JALJOR010000001">
    <property type="protein sequence ID" value="KAK9829848.1"/>
    <property type="molecule type" value="Genomic_DNA"/>
</dbReference>
<comment type="similarity">
    <text evidence="6">Belongs to the ubiquitin-conjugating enzyme family.</text>
</comment>
<proteinExistence type="inferred from homology"/>